<feature type="signal peptide" evidence="1">
    <location>
        <begin position="1"/>
        <end position="19"/>
    </location>
</feature>
<feature type="chain" id="PRO_5003685613" description="KWG repeat protein" evidence="1">
    <location>
        <begin position="20"/>
        <end position="283"/>
    </location>
</feature>
<dbReference type="RefSeq" id="WP_014799632.1">
    <property type="nucleotide sequence ID" value="NC_018018.1"/>
</dbReference>
<evidence type="ECO:0000256" key="1">
    <source>
        <dbReference type="SAM" id="SignalP"/>
    </source>
</evidence>
<evidence type="ECO:0000313" key="2">
    <source>
        <dbReference type="EMBL" id="AFM06209.1"/>
    </source>
</evidence>
<dbReference type="HOGENOM" id="CLU_080959_0_0_10"/>
<organism evidence="2 3">
    <name type="scientific">Bernardetia litoralis (strain ATCC 23117 / DSM 6794 / NBRC 15988 / NCIMB 1366 / Fx l1 / Sio-4)</name>
    <name type="common">Flexibacter litoralis</name>
    <dbReference type="NCBI Taxonomy" id="880071"/>
    <lineage>
        <taxon>Bacteria</taxon>
        <taxon>Pseudomonadati</taxon>
        <taxon>Bacteroidota</taxon>
        <taxon>Cytophagia</taxon>
        <taxon>Cytophagales</taxon>
        <taxon>Bernardetiaceae</taxon>
        <taxon>Bernardetia</taxon>
    </lineage>
</organism>
<dbReference type="AlphaFoldDB" id="I4AQH4"/>
<dbReference type="Proteomes" id="UP000006054">
    <property type="component" value="Chromosome"/>
</dbReference>
<dbReference type="STRING" id="880071.Fleli_3906"/>
<dbReference type="eggNOG" id="ENOG5032S49">
    <property type="taxonomic scope" value="Bacteria"/>
</dbReference>
<dbReference type="OrthoDB" id="1116010at2"/>
<keyword evidence="1" id="KW-0732">Signal</keyword>
<evidence type="ECO:0000313" key="3">
    <source>
        <dbReference type="Proteomes" id="UP000006054"/>
    </source>
</evidence>
<proteinExistence type="predicted"/>
<dbReference type="SUPFAM" id="SSF101898">
    <property type="entry name" value="NHL repeat"/>
    <property type="match status" value="1"/>
</dbReference>
<protein>
    <recommendedName>
        <fullName evidence="4">KWG repeat protein</fullName>
    </recommendedName>
</protein>
<evidence type="ECO:0008006" key="4">
    <source>
        <dbReference type="Google" id="ProtNLM"/>
    </source>
</evidence>
<keyword evidence="3" id="KW-1185">Reference proteome</keyword>
<gene>
    <name evidence="2" type="ordered locus">Fleli_3906</name>
</gene>
<accession>I4AQH4</accession>
<dbReference type="KEGG" id="fli:Fleli_3906"/>
<sequence length="283" mass="33151" precursor="true">MKKILLLFLFCNFSTLIFAQNDSLIFQKSIYFSEKIILSDIDSYGRIYICDNKGLIKRLDSVGNVELTFSPSSSIVPTIFNVQNPNQIFVFYQELQEWVILNRFLTEIERYKISEKLESNNYGEIGFVRLLVPSPNNTLWFFDESDFSLKNYDILNKQILSQTPLGLILKDEEYPISHLQFYQGQVFLGVKGQGILIFDNFGNYKTVLEYPDWNSISFEKEFILITNNQKIIKKGLYDKNLEEIILPKQNTDTTQAINYFFQSNSKGYQITENKIFIYKFSTN</sequence>
<name>I4AQH4_BERLS</name>
<dbReference type="EMBL" id="CP003345">
    <property type="protein sequence ID" value="AFM06209.1"/>
    <property type="molecule type" value="Genomic_DNA"/>
</dbReference>
<reference evidence="3" key="1">
    <citation type="submission" date="2012-06" db="EMBL/GenBank/DDBJ databases">
        <title>The complete genome of Flexibacter litoralis DSM 6794.</title>
        <authorList>
            <person name="Lucas S."/>
            <person name="Copeland A."/>
            <person name="Lapidus A."/>
            <person name="Glavina del Rio T."/>
            <person name="Dalin E."/>
            <person name="Tice H."/>
            <person name="Bruce D."/>
            <person name="Goodwin L."/>
            <person name="Pitluck S."/>
            <person name="Peters L."/>
            <person name="Ovchinnikova G."/>
            <person name="Lu M."/>
            <person name="Kyrpides N."/>
            <person name="Mavromatis K."/>
            <person name="Ivanova N."/>
            <person name="Brettin T."/>
            <person name="Detter J.C."/>
            <person name="Han C."/>
            <person name="Larimer F."/>
            <person name="Land M."/>
            <person name="Hauser L."/>
            <person name="Markowitz V."/>
            <person name="Cheng J.-F."/>
            <person name="Hugenholtz P."/>
            <person name="Woyke T."/>
            <person name="Wu D."/>
            <person name="Spring S."/>
            <person name="Lang E."/>
            <person name="Kopitz M."/>
            <person name="Brambilla E."/>
            <person name="Klenk H.-P."/>
            <person name="Eisen J.A."/>
        </authorList>
    </citation>
    <scope>NUCLEOTIDE SEQUENCE [LARGE SCALE GENOMIC DNA]</scope>
    <source>
        <strain evidence="3">ATCC 23117 / DSM 6794 / NBRC 15988 / NCIMB 1366 / Sio-4</strain>
    </source>
</reference>